<organism evidence="1 2">
    <name type="scientific">Bacillus mesophilus</name>
    <dbReference type="NCBI Taxonomy" id="1808955"/>
    <lineage>
        <taxon>Bacteria</taxon>
        <taxon>Bacillati</taxon>
        <taxon>Bacillota</taxon>
        <taxon>Bacilli</taxon>
        <taxon>Bacillales</taxon>
        <taxon>Bacillaceae</taxon>
        <taxon>Bacillus</taxon>
    </lineage>
</organism>
<keyword evidence="2" id="KW-1185">Reference proteome</keyword>
<comment type="caution">
    <text evidence="1">The sequence shown here is derived from an EMBL/GenBank/DDBJ whole genome shotgun (WGS) entry which is preliminary data.</text>
</comment>
<reference evidence="1 2" key="1">
    <citation type="submission" date="2020-02" db="EMBL/GenBank/DDBJ databases">
        <title>Bacillus aquiflavi sp. nov., isolated from yellow water of strong flavor Chinese baijiu in Yibin region of China.</title>
        <authorList>
            <person name="Xie J."/>
        </authorList>
    </citation>
    <scope>NUCLEOTIDE SEQUENCE [LARGE SCALE GENOMIC DNA]</scope>
    <source>
        <strain evidence="1 2">SA4</strain>
    </source>
</reference>
<evidence type="ECO:0000313" key="1">
    <source>
        <dbReference type="EMBL" id="NEY73586.1"/>
    </source>
</evidence>
<proteinExistence type="predicted"/>
<protein>
    <submittedName>
        <fullName evidence="1">Uncharacterized protein</fullName>
    </submittedName>
</protein>
<accession>A0A6M0QB52</accession>
<dbReference type="RefSeq" id="WP_163181279.1">
    <property type="nucleotide sequence ID" value="NZ_JAAIWM010000008.1"/>
</dbReference>
<evidence type="ECO:0000313" key="2">
    <source>
        <dbReference type="Proteomes" id="UP000481043"/>
    </source>
</evidence>
<gene>
    <name evidence="1" type="ORF">G4D63_17865</name>
</gene>
<dbReference type="EMBL" id="JAAIWM010000008">
    <property type="protein sequence ID" value="NEY73586.1"/>
    <property type="molecule type" value="Genomic_DNA"/>
</dbReference>
<sequence length="99" mass="11321">MIFYACVKYDELNPETYKGIEVTTIGNDTDVIAKFESYDPVQDFRNFKSWSEGVGEDNVGFCDSLRHFAKDYQEVSSNDSAEMLSMIYGGHEDCENLYS</sequence>
<name>A0A6M0QB52_9BACI</name>
<dbReference type="AlphaFoldDB" id="A0A6M0QB52"/>
<dbReference type="Proteomes" id="UP000481043">
    <property type="component" value="Unassembled WGS sequence"/>
</dbReference>